<keyword evidence="3" id="KW-0493">Microtubule</keyword>
<evidence type="ECO:0000259" key="8">
    <source>
        <dbReference type="PROSITE" id="PS50245"/>
    </source>
</evidence>
<dbReference type="SUPFAM" id="SSF74924">
    <property type="entry name" value="Cap-Gly domain"/>
    <property type="match status" value="2"/>
</dbReference>
<dbReference type="PROSITE" id="PS50245">
    <property type="entry name" value="CAP_GLY_2"/>
    <property type="match status" value="2"/>
</dbReference>
<reference evidence="9" key="2">
    <citation type="submission" date="2025-08" db="UniProtKB">
        <authorList>
            <consortium name="Ensembl"/>
        </authorList>
    </citation>
    <scope>IDENTIFICATION</scope>
</reference>
<protein>
    <recommendedName>
        <fullName evidence="8">CAP-Gly domain-containing protein</fullName>
    </recommendedName>
</protein>
<reference evidence="9" key="3">
    <citation type="submission" date="2025-09" db="UniProtKB">
        <authorList>
            <consortium name="Ensembl"/>
        </authorList>
    </citation>
    <scope>IDENTIFICATION</scope>
</reference>
<dbReference type="GO" id="GO:0031116">
    <property type="term" value="P:positive regulation of microtubule polymerization"/>
    <property type="evidence" value="ECO:0007669"/>
    <property type="project" value="TreeGrafter"/>
</dbReference>
<evidence type="ECO:0000313" key="10">
    <source>
        <dbReference type="Proteomes" id="UP000265040"/>
    </source>
</evidence>
<dbReference type="GO" id="GO:0051010">
    <property type="term" value="F:microtubule plus-end binding"/>
    <property type="evidence" value="ECO:0007669"/>
    <property type="project" value="TreeGrafter"/>
</dbReference>
<dbReference type="GO" id="GO:0031122">
    <property type="term" value="P:cytoplasmic microtubule organization"/>
    <property type="evidence" value="ECO:0007669"/>
    <property type="project" value="TreeGrafter"/>
</dbReference>
<comment type="subcellular location">
    <subcellularLocation>
        <location evidence="1">Cytoplasm</location>
        <location evidence="1">Cytoskeleton</location>
    </subcellularLocation>
</comment>
<sequence>MDKQGDMSTPGKVSGLKPPSKIARPAGATVKTSPSSGTQKPVPPEKSPGGVTSPIPEGSGDFQVGERVWVNGNKPGYVQFVGSTQFAPGQWAGIVLDETIGKNDGSVAGVRYFQCEDGKGIFTRPSKLSRTPLPEKEANGGQGIPTQGSTAKSESAPTGPAAPGTGIKTSGVLSRMLTSSESVSNLSEAESAKKNQRELRLGDRVLVGGTKAGVVRFLGETDFAKGEWCGVELDEPLGKNDGAVAGTRYFQCMPRYGLFAPVHKVTRIGFPCTTPTKAKSSRRRSTLKRSPSASSVSTLSSATSSISGKPSRAGLVRLTTHACPQTSL</sequence>
<evidence type="ECO:0000256" key="2">
    <source>
        <dbReference type="ARBA" id="ARBA00022490"/>
    </source>
</evidence>
<accession>A0A3Q1HLK2</accession>
<dbReference type="InterPro" id="IPR000938">
    <property type="entry name" value="CAP-Gly_domain"/>
</dbReference>
<reference evidence="9" key="1">
    <citation type="submission" date="2021-04" db="EMBL/GenBank/DDBJ databases">
        <authorList>
            <consortium name="Wellcome Sanger Institute Data Sharing"/>
        </authorList>
    </citation>
    <scope>NUCLEOTIDE SEQUENCE [LARGE SCALE GENOMIC DNA]</scope>
</reference>
<keyword evidence="6" id="KW-0206">Cytoskeleton</keyword>
<dbReference type="Pfam" id="PF01302">
    <property type="entry name" value="CAP_GLY"/>
    <property type="match status" value="2"/>
</dbReference>
<evidence type="ECO:0000256" key="7">
    <source>
        <dbReference type="SAM" id="MobiDB-lite"/>
    </source>
</evidence>
<dbReference type="Proteomes" id="UP000265040">
    <property type="component" value="Chromosome 12"/>
</dbReference>
<evidence type="ECO:0000256" key="5">
    <source>
        <dbReference type="ARBA" id="ARBA00023054"/>
    </source>
</evidence>
<feature type="compositionally biased region" description="Low complexity" evidence="7">
    <location>
        <begin position="288"/>
        <end position="307"/>
    </location>
</feature>
<feature type="region of interest" description="Disordered" evidence="7">
    <location>
        <begin position="1"/>
        <end position="62"/>
    </location>
</feature>
<dbReference type="STRING" id="64144.ENSATEP00000005913"/>
<dbReference type="GeneTree" id="ENSGT00940000155122"/>
<dbReference type="Ensembl" id="ENSATET00000006012.3">
    <property type="protein sequence ID" value="ENSATEP00000005913.3"/>
    <property type="gene ID" value="ENSATEG00000004167.3"/>
</dbReference>
<feature type="region of interest" description="Disordered" evidence="7">
    <location>
        <begin position="123"/>
        <end position="169"/>
    </location>
</feature>
<dbReference type="InParanoid" id="A0A3Q1HLK2"/>
<dbReference type="InterPro" id="IPR036859">
    <property type="entry name" value="CAP-Gly_dom_sf"/>
</dbReference>
<keyword evidence="4" id="KW-0677">Repeat</keyword>
<dbReference type="PROSITE" id="PS00845">
    <property type="entry name" value="CAP_GLY_1"/>
    <property type="match status" value="2"/>
</dbReference>
<keyword evidence="2" id="KW-0963">Cytoplasm</keyword>
<proteinExistence type="predicted"/>
<dbReference type="GO" id="GO:0005634">
    <property type="term" value="C:nucleus"/>
    <property type="evidence" value="ECO:0007669"/>
    <property type="project" value="TreeGrafter"/>
</dbReference>
<dbReference type="FunFam" id="2.30.30.190:FF:000001">
    <property type="entry name" value="Putative CAP-Gly domain-containing linker protein 1"/>
    <property type="match status" value="1"/>
</dbReference>
<dbReference type="PANTHER" id="PTHR18916:SF44">
    <property type="entry name" value="CAP-GLY DOMAIN-CONTAINING LINKER PROTEIN 1"/>
    <property type="match status" value="1"/>
</dbReference>
<name>A0A3Q1HLK2_ANATE</name>
<evidence type="ECO:0000256" key="3">
    <source>
        <dbReference type="ARBA" id="ARBA00022701"/>
    </source>
</evidence>
<evidence type="ECO:0000256" key="6">
    <source>
        <dbReference type="ARBA" id="ARBA00023212"/>
    </source>
</evidence>
<evidence type="ECO:0000313" key="9">
    <source>
        <dbReference type="Ensembl" id="ENSATEP00000005913.3"/>
    </source>
</evidence>
<keyword evidence="5" id="KW-0175">Coiled coil</keyword>
<dbReference type="SMART" id="SM01052">
    <property type="entry name" value="CAP_GLY"/>
    <property type="match status" value="2"/>
</dbReference>
<dbReference type="GO" id="GO:0005938">
    <property type="term" value="C:cell cortex"/>
    <property type="evidence" value="ECO:0007669"/>
    <property type="project" value="TreeGrafter"/>
</dbReference>
<keyword evidence="10" id="KW-1185">Reference proteome</keyword>
<organism evidence="9 10">
    <name type="scientific">Anabas testudineus</name>
    <name type="common">Climbing perch</name>
    <name type="synonym">Anthias testudineus</name>
    <dbReference type="NCBI Taxonomy" id="64144"/>
    <lineage>
        <taxon>Eukaryota</taxon>
        <taxon>Metazoa</taxon>
        <taxon>Chordata</taxon>
        <taxon>Craniata</taxon>
        <taxon>Vertebrata</taxon>
        <taxon>Euteleostomi</taxon>
        <taxon>Actinopterygii</taxon>
        <taxon>Neopterygii</taxon>
        <taxon>Teleostei</taxon>
        <taxon>Neoteleostei</taxon>
        <taxon>Acanthomorphata</taxon>
        <taxon>Anabantaria</taxon>
        <taxon>Anabantiformes</taxon>
        <taxon>Anabantoidei</taxon>
        <taxon>Anabantidae</taxon>
        <taxon>Anabas</taxon>
    </lineage>
</organism>
<evidence type="ECO:0000256" key="1">
    <source>
        <dbReference type="ARBA" id="ARBA00004245"/>
    </source>
</evidence>
<dbReference type="PANTHER" id="PTHR18916">
    <property type="entry name" value="DYNACTIN 1-RELATED MICROTUBULE-BINDING"/>
    <property type="match status" value="1"/>
</dbReference>
<feature type="compositionally biased region" description="Polar residues" evidence="7">
    <location>
        <begin position="30"/>
        <end position="39"/>
    </location>
</feature>
<dbReference type="GO" id="GO:0035371">
    <property type="term" value="C:microtubule plus-end"/>
    <property type="evidence" value="ECO:0007669"/>
    <property type="project" value="TreeGrafter"/>
</dbReference>
<dbReference type="Gene3D" id="2.30.30.190">
    <property type="entry name" value="CAP Gly-rich-like domain"/>
    <property type="match status" value="2"/>
</dbReference>
<gene>
    <name evidence="9" type="primary">C1QB</name>
</gene>
<evidence type="ECO:0000256" key="4">
    <source>
        <dbReference type="ARBA" id="ARBA00022737"/>
    </source>
</evidence>
<dbReference type="AlphaFoldDB" id="A0A3Q1HLK2"/>
<feature type="domain" description="CAP-Gly" evidence="8">
    <location>
        <begin position="219"/>
        <end position="261"/>
    </location>
</feature>
<feature type="domain" description="CAP-Gly" evidence="8">
    <location>
        <begin position="82"/>
        <end position="124"/>
    </location>
</feature>
<feature type="region of interest" description="Disordered" evidence="7">
    <location>
        <begin position="273"/>
        <end position="311"/>
    </location>
</feature>
<dbReference type="FunFam" id="2.30.30.190:FF:000002">
    <property type="entry name" value="CAP-Gly domain containing linker protein 1"/>
    <property type="match status" value="1"/>
</dbReference>
<feature type="compositionally biased region" description="Polar residues" evidence="7">
    <location>
        <begin position="144"/>
        <end position="156"/>
    </location>
</feature>